<dbReference type="Proteomes" id="UP000638313">
    <property type="component" value="Unassembled WGS sequence"/>
</dbReference>
<keyword evidence="3" id="KW-1185">Reference proteome</keyword>
<feature type="domain" description="DUF7660" evidence="1">
    <location>
        <begin position="13"/>
        <end position="85"/>
    </location>
</feature>
<dbReference type="AlphaFoldDB" id="A0A919ECE1"/>
<dbReference type="RefSeq" id="WP_190128689.1">
    <property type="nucleotide sequence ID" value="NZ_BNBD01000002.1"/>
</dbReference>
<dbReference type="Pfam" id="PF24693">
    <property type="entry name" value="DUF7660"/>
    <property type="match status" value="1"/>
</dbReference>
<gene>
    <name evidence="2" type="ORF">GCM10010218_15710</name>
</gene>
<protein>
    <recommendedName>
        <fullName evidence="1">DUF7660 domain-containing protein</fullName>
    </recommendedName>
</protein>
<evidence type="ECO:0000313" key="3">
    <source>
        <dbReference type="Proteomes" id="UP000638313"/>
    </source>
</evidence>
<comment type="caution">
    <text evidence="2">The sequence shown here is derived from an EMBL/GenBank/DDBJ whole genome shotgun (WGS) entry which is preliminary data.</text>
</comment>
<dbReference type="InterPro" id="IPR056077">
    <property type="entry name" value="DUF7660"/>
</dbReference>
<accession>A0A919ECE1</accession>
<reference evidence="2" key="2">
    <citation type="submission" date="2020-09" db="EMBL/GenBank/DDBJ databases">
        <authorList>
            <person name="Sun Q."/>
            <person name="Ohkuma M."/>
        </authorList>
    </citation>
    <scope>NUCLEOTIDE SEQUENCE</scope>
    <source>
        <strain evidence="2">JCM 4059</strain>
    </source>
</reference>
<dbReference type="EMBL" id="BNBD01000002">
    <property type="protein sequence ID" value="GHF35340.1"/>
    <property type="molecule type" value="Genomic_DNA"/>
</dbReference>
<evidence type="ECO:0000313" key="2">
    <source>
        <dbReference type="EMBL" id="GHF35340.1"/>
    </source>
</evidence>
<reference evidence="2" key="1">
    <citation type="journal article" date="2014" name="Int. J. Syst. Evol. Microbiol.">
        <title>Complete genome sequence of Corynebacterium casei LMG S-19264T (=DSM 44701T), isolated from a smear-ripened cheese.</title>
        <authorList>
            <consortium name="US DOE Joint Genome Institute (JGI-PGF)"/>
            <person name="Walter F."/>
            <person name="Albersmeier A."/>
            <person name="Kalinowski J."/>
            <person name="Ruckert C."/>
        </authorList>
    </citation>
    <scope>NUCLEOTIDE SEQUENCE</scope>
    <source>
        <strain evidence="2">JCM 4059</strain>
    </source>
</reference>
<proteinExistence type="predicted"/>
<evidence type="ECO:0000259" key="1">
    <source>
        <dbReference type="Pfam" id="PF24693"/>
    </source>
</evidence>
<sequence length="85" mass="9590">MSGQEFDAFSVTSREELAQYLLDRARSVESGEHPMENGTSVDYVRAAGYWVHDMSGFFANQGEETPKNPDWKTIAMIFAAAFVYE</sequence>
<organism evidence="2 3">
    <name type="scientific">Streptomyces mashuensis</name>
    <dbReference type="NCBI Taxonomy" id="33904"/>
    <lineage>
        <taxon>Bacteria</taxon>
        <taxon>Bacillati</taxon>
        <taxon>Actinomycetota</taxon>
        <taxon>Actinomycetes</taxon>
        <taxon>Kitasatosporales</taxon>
        <taxon>Streptomycetaceae</taxon>
        <taxon>Streptomyces</taxon>
    </lineage>
</organism>
<name>A0A919ECE1_9ACTN</name>